<keyword evidence="3" id="KW-1185">Reference proteome</keyword>
<dbReference type="SUPFAM" id="SSF55961">
    <property type="entry name" value="Bet v1-like"/>
    <property type="match status" value="1"/>
</dbReference>
<keyword evidence="1" id="KW-0732">Signal</keyword>
<feature type="signal peptide" evidence="1">
    <location>
        <begin position="1"/>
        <end position="18"/>
    </location>
</feature>
<reference evidence="2" key="1">
    <citation type="submission" date="2020-06" db="EMBL/GenBank/DDBJ databases">
        <authorList>
            <consortium name="Plant Systems Biology data submission"/>
        </authorList>
    </citation>
    <scope>NUCLEOTIDE SEQUENCE</scope>
    <source>
        <strain evidence="2">D6</strain>
    </source>
</reference>
<accession>A0A9N8HPF3</accession>
<comment type="caution">
    <text evidence="2">The sequence shown here is derived from an EMBL/GenBank/DDBJ whole genome shotgun (WGS) entry which is preliminary data.</text>
</comment>
<name>A0A9N8HPF3_9STRA</name>
<dbReference type="AlphaFoldDB" id="A0A9N8HPF3"/>
<dbReference type="Proteomes" id="UP001153069">
    <property type="component" value="Unassembled WGS sequence"/>
</dbReference>
<dbReference type="OrthoDB" id="200405at2759"/>
<evidence type="ECO:0000313" key="3">
    <source>
        <dbReference type="Proteomes" id="UP001153069"/>
    </source>
</evidence>
<evidence type="ECO:0008006" key="4">
    <source>
        <dbReference type="Google" id="ProtNLM"/>
    </source>
</evidence>
<organism evidence="2 3">
    <name type="scientific">Seminavis robusta</name>
    <dbReference type="NCBI Taxonomy" id="568900"/>
    <lineage>
        <taxon>Eukaryota</taxon>
        <taxon>Sar</taxon>
        <taxon>Stramenopiles</taxon>
        <taxon>Ochrophyta</taxon>
        <taxon>Bacillariophyta</taxon>
        <taxon>Bacillariophyceae</taxon>
        <taxon>Bacillariophycidae</taxon>
        <taxon>Naviculales</taxon>
        <taxon>Naviculaceae</taxon>
        <taxon>Seminavis</taxon>
    </lineage>
</organism>
<dbReference type="Gene3D" id="3.30.530.20">
    <property type="match status" value="1"/>
</dbReference>
<gene>
    <name evidence="2" type="ORF">SEMRO_1063_G237070.2</name>
</gene>
<dbReference type="InterPro" id="IPR023393">
    <property type="entry name" value="START-like_dom_sf"/>
</dbReference>
<feature type="chain" id="PRO_5040148169" description="START domain-containing protein" evidence="1">
    <location>
        <begin position="19"/>
        <end position="405"/>
    </location>
</feature>
<evidence type="ECO:0000313" key="2">
    <source>
        <dbReference type="EMBL" id="CAB9519985.1"/>
    </source>
</evidence>
<evidence type="ECO:0000256" key="1">
    <source>
        <dbReference type="SAM" id="SignalP"/>
    </source>
</evidence>
<sequence>MTISMWFLLLLVVATTEGRRGSASSSSTGHHYAYPRGASSSSRFIRLGRLSLGGGTTGNDIDLSTCREASSSLSKILISDRGIEEPAGATTAEPPTMDRGQLLVASATVTTAAPTRKGICRILPFKCGKAKEKQQHLKADPASPVTGASLADKATLAVGATLPLIPEDAWEQLSGDEYDDPQVVDALAQTGLIMATKHDNNGWVDWKESMPSNLDATLDSGEILVFKGSTIRPGYGSEVPWIKSHSIIPMAPAELAGLMMDSSQVKTYNSLSLGRDDVKVMQHPESSGTHATKIVRNVVQLPVSNSKVESVTLLHTRQLENGSHLLISRAIGGSKHFTGVGGKSYILLGVNLFEPTSDANECRMTAINHVYSPGVPLMLAGKVGVKSAKNFVKDIRALCVPVASQ</sequence>
<dbReference type="EMBL" id="CAICTM010001061">
    <property type="protein sequence ID" value="CAB9519985.1"/>
    <property type="molecule type" value="Genomic_DNA"/>
</dbReference>
<protein>
    <recommendedName>
        <fullName evidence="4">START domain-containing protein</fullName>
    </recommendedName>
</protein>
<proteinExistence type="predicted"/>